<keyword evidence="2" id="KW-1185">Reference proteome</keyword>
<protein>
    <submittedName>
        <fullName evidence="1">Uncharacterized protein</fullName>
    </submittedName>
</protein>
<proteinExistence type="predicted"/>
<evidence type="ECO:0000313" key="1">
    <source>
        <dbReference type="EMBL" id="SIR38853.1"/>
    </source>
</evidence>
<reference evidence="2" key="1">
    <citation type="submission" date="2017-01" db="EMBL/GenBank/DDBJ databases">
        <authorList>
            <person name="Varghese N."/>
            <person name="Submissions S."/>
        </authorList>
    </citation>
    <scope>NUCLEOTIDE SEQUENCE [LARGE SCALE GENOMIC DNA]</scope>
    <source>
        <strain evidence="2">ATCC 12950</strain>
    </source>
</reference>
<sequence length="131" mass="14536">MTMTITEVAQAARRTETGVSDVIVHDRGQLDPHDGMTVREVDRVLIRAGELDIEITRDEIDGPWLWEILDHPTEHGEITGPGDVLRLVHRALRSQGLPLPSGTRHPSRALARALGDPTSAQFNSLPYIYGR</sequence>
<organism evidence="1 2">
    <name type="scientific">Microbispora rosea</name>
    <dbReference type="NCBI Taxonomy" id="58117"/>
    <lineage>
        <taxon>Bacteria</taxon>
        <taxon>Bacillati</taxon>
        <taxon>Actinomycetota</taxon>
        <taxon>Actinomycetes</taxon>
        <taxon>Streptosporangiales</taxon>
        <taxon>Streptosporangiaceae</taxon>
        <taxon>Microbispora</taxon>
    </lineage>
</organism>
<evidence type="ECO:0000313" key="2">
    <source>
        <dbReference type="Proteomes" id="UP000186096"/>
    </source>
</evidence>
<dbReference type="Proteomes" id="UP000186096">
    <property type="component" value="Unassembled WGS sequence"/>
</dbReference>
<name>A0A1N7AIQ2_9ACTN</name>
<dbReference type="STRING" id="58117.SAMN05421833_108211"/>
<dbReference type="EMBL" id="FTNI01000008">
    <property type="protein sequence ID" value="SIR38853.1"/>
    <property type="molecule type" value="Genomic_DNA"/>
</dbReference>
<accession>A0A1N7AIQ2</accession>
<gene>
    <name evidence="1" type="ORF">SAMN05421833_108211</name>
</gene>
<dbReference type="AlphaFoldDB" id="A0A1N7AIQ2"/>